<dbReference type="EMBL" id="JBJHZX010000048">
    <property type="protein sequence ID" value="MFL0198146.1"/>
    <property type="molecule type" value="Genomic_DNA"/>
</dbReference>
<name>A0ABW8SQT2_9CLOT</name>
<sequence length="74" mass="9165">MVKRRVNKISKVRKVKLRLHRKLTMKGLYYRELINRIYNPKNEKAIRQNNSTKQTHQATEIRLEKEEFFIDRYC</sequence>
<evidence type="ECO:0000313" key="2">
    <source>
        <dbReference type="Proteomes" id="UP001623660"/>
    </source>
</evidence>
<proteinExistence type="predicted"/>
<comment type="caution">
    <text evidence="1">The sequence shown here is derived from an EMBL/GenBank/DDBJ whole genome shotgun (WGS) entry which is preliminary data.</text>
</comment>
<reference evidence="1 2" key="1">
    <citation type="submission" date="2024-11" db="EMBL/GenBank/DDBJ databases">
        <authorList>
            <person name="Heng Y.C."/>
            <person name="Lim A.C.H."/>
            <person name="Lee J.K.Y."/>
            <person name="Kittelmann S."/>
        </authorList>
    </citation>
    <scope>NUCLEOTIDE SEQUENCE [LARGE SCALE GENOMIC DNA]</scope>
    <source>
        <strain evidence="1 2">WILCCON 0269</strain>
    </source>
</reference>
<evidence type="ECO:0008006" key="3">
    <source>
        <dbReference type="Google" id="ProtNLM"/>
    </source>
</evidence>
<evidence type="ECO:0000313" key="1">
    <source>
        <dbReference type="EMBL" id="MFL0198146.1"/>
    </source>
</evidence>
<dbReference type="RefSeq" id="WP_406794254.1">
    <property type="nucleotide sequence ID" value="NZ_JBJHZX010000048.1"/>
</dbReference>
<organism evidence="1 2">
    <name type="scientific">Candidatus Clostridium eludens</name>
    <dbReference type="NCBI Taxonomy" id="3381663"/>
    <lineage>
        <taxon>Bacteria</taxon>
        <taxon>Bacillati</taxon>
        <taxon>Bacillota</taxon>
        <taxon>Clostridia</taxon>
        <taxon>Eubacteriales</taxon>
        <taxon>Clostridiaceae</taxon>
        <taxon>Clostridium</taxon>
    </lineage>
</organism>
<accession>A0ABW8SQT2</accession>
<dbReference type="Proteomes" id="UP001623660">
    <property type="component" value="Unassembled WGS sequence"/>
</dbReference>
<protein>
    <recommendedName>
        <fullName evidence="3">Transposase</fullName>
    </recommendedName>
</protein>
<gene>
    <name evidence="1" type="ORF">ACJDU8_21640</name>
</gene>
<keyword evidence="2" id="KW-1185">Reference proteome</keyword>